<dbReference type="SUPFAM" id="SSF52096">
    <property type="entry name" value="ClpP/crotonase"/>
    <property type="match status" value="1"/>
</dbReference>
<dbReference type="CDD" id="cd06558">
    <property type="entry name" value="crotonase-like"/>
    <property type="match status" value="1"/>
</dbReference>
<dbReference type="EMBL" id="BFAZ01000009">
    <property type="protein sequence ID" value="GBF43323.1"/>
    <property type="molecule type" value="Genomic_DNA"/>
</dbReference>
<dbReference type="InterPro" id="IPR001753">
    <property type="entry name" value="Enoyl-CoA_hydra/iso"/>
</dbReference>
<dbReference type="GO" id="GO:0006635">
    <property type="term" value="P:fatty acid beta-oxidation"/>
    <property type="evidence" value="ECO:0007669"/>
    <property type="project" value="TreeGrafter"/>
</dbReference>
<name>A0A2P2DFC0_9LEPT</name>
<organism evidence="1 2">
    <name type="scientific">Leptospira ellinghausenii</name>
    <dbReference type="NCBI Taxonomy" id="1917822"/>
    <lineage>
        <taxon>Bacteria</taxon>
        <taxon>Pseudomonadati</taxon>
        <taxon>Spirochaetota</taxon>
        <taxon>Spirochaetia</taxon>
        <taxon>Leptospirales</taxon>
        <taxon>Leptospiraceae</taxon>
        <taxon>Leptospira</taxon>
    </lineage>
</organism>
<dbReference type="InterPro" id="IPR029045">
    <property type="entry name" value="ClpP/crotonase-like_dom_sf"/>
</dbReference>
<comment type="caution">
    <text evidence="1">The sequence shown here is derived from an EMBL/GenBank/DDBJ whole genome shotgun (WGS) entry which is preliminary data.</text>
</comment>
<accession>A0A2P2DFC0</accession>
<dbReference type="Pfam" id="PF00378">
    <property type="entry name" value="ECH_1"/>
    <property type="match status" value="1"/>
</dbReference>
<reference evidence="2" key="1">
    <citation type="journal article" date="2019" name="Microbiol. Immunol.">
        <title>Molecular and phenotypic characterization of Leptospira johnsonii sp. nov., Leptospira ellinghausenii sp. nov. and Leptospira ryugenii sp. nov. isolated from soil and water in Japan.</title>
        <authorList>
            <person name="Masuzawa T."/>
            <person name="Saito M."/>
            <person name="Nakao R."/>
            <person name="Nikaido Y."/>
            <person name="Matsumoto M."/>
            <person name="Ogawa M."/>
            <person name="Yokoyama M."/>
            <person name="Hidaka Y."/>
            <person name="Tomita J."/>
            <person name="Sakakibara K."/>
            <person name="Suzuki K."/>
            <person name="Yasuda S."/>
            <person name="Sato H."/>
            <person name="Yamaguchi M."/>
            <person name="Yoshida S.I."/>
            <person name="Koizumi N."/>
            <person name="Kawamura Y."/>
        </authorList>
    </citation>
    <scope>NUCLEOTIDE SEQUENCE [LARGE SCALE GENOMIC DNA]</scope>
    <source>
        <strain evidence="2">E18</strain>
    </source>
</reference>
<dbReference type="OrthoDB" id="9774843at2"/>
<sequence length="261" mass="29369">MKSYQSWKLDIVDRIATLTLHTNDLNIMDMETLFELKTISQELDSNPDVWAIILQGNGKHFSSGVQFDILKQVNQISKDEFKTNMREMQSCFTAFELISKPTIAKIQGFCMGGGFMLTQCCDFRIVSEKTVFSIPLVKLGLTVLMGTNRVTRNAGIGPTNELIMLGEKFNPEKALQYNLIHKIVSPDELDESAIQFARKFLQLPPKTISITKQIIKRGDKMSLEESLELEIELQSSLIGTSDLAEAMDSFANQSKPKYTGN</sequence>
<dbReference type="PANTHER" id="PTHR11941">
    <property type="entry name" value="ENOYL-COA HYDRATASE-RELATED"/>
    <property type="match status" value="1"/>
</dbReference>
<keyword evidence="2" id="KW-1185">Reference proteome</keyword>
<proteinExistence type="predicted"/>
<protein>
    <submittedName>
        <fullName evidence="1">Enoyl-CoA hydratase/carnithine racemase</fullName>
    </submittedName>
</protein>
<evidence type="ECO:0000313" key="1">
    <source>
        <dbReference type="EMBL" id="GBF43323.1"/>
    </source>
</evidence>
<dbReference type="Gene3D" id="3.90.226.10">
    <property type="entry name" value="2-enoyl-CoA Hydratase, Chain A, domain 1"/>
    <property type="match status" value="1"/>
</dbReference>
<dbReference type="PANTHER" id="PTHR11941:SF54">
    <property type="entry name" value="ENOYL-COA HYDRATASE, MITOCHONDRIAL"/>
    <property type="match status" value="1"/>
</dbReference>
<dbReference type="RefSeq" id="WP_108960271.1">
    <property type="nucleotide sequence ID" value="NZ_BFAZ01000009.1"/>
</dbReference>
<gene>
    <name evidence="1" type="ORF">LPTSP2_26200</name>
</gene>
<dbReference type="Proteomes" id="UP000245206">
    <property type="component" value="Unassembled WGS sequence"/>
</dbReference>
<evidence type="ECO:0000313" key="2">
    <source>
        <dbReference type="Proteomes" id="UP000245206"/>
    </source>
</evidence>
<dbReference type="AlphaFoldDB" id="A0A2P2DFC0"/>
<dbReference type="GO" id="GO:0003824">
    <property type="term" value="F:catalytic activity"/>
    <property type="evidence" value="ECO:0007669"/>
    <property type="project" value="UniProtKB-ARBA"/>
</dbReference>